<comment type="caution">
    <text evidence="1">The sequence shown here is derived from an EMBL/GenBank/DDBJ whole genome shotgun (WGS) entry which is preliminary data.</text>
</comment>
<protein>
    <submittedName>
        <fullName evidence="1">Uncharacterized protein</fullName>
    </submittedName>
</protein>
<name>A0ABP0ZX11_9BRYO</name>
<reference evidence="1" key="1">
    <citation type="submission" date="2024-03" db="EMBL/GenBank/DDBJ databases">
        <authorList>
            <consortium name="ELIXIR-Norway"/>
            <consortium name="Elixir Norway"/>
        </authorList>
    </citation>
    <scope>NUCLEOTIDE SEQUENCE</scope>
</reference>
<keyword evidence="2" id="KW-1185">Reference proteome</keyword>
<dbReference type="EMBL" id="CAXHBF010000076">
    <property type="protein sequence ID" value="CAK9855042.1"/>
    <property type="molecule type" value="Genomic_DNA"/>
</dbReference>
<gene>
    <name evidence="1" type="ORF">CSSPJE1EN2_LOCUS24974</name>
</gene>
<evidence type="ECO:0000313" key="2">
    <source>
        <dbReference type="Proteomes" id="UP001497522"/>
    </source>
</evidence>
<dbReference type="Proteomes" id="UP001497522">
    <property type="component" value="Unassembled WGS sequence"/>
</dbReference>
<accession>A0ABP0ZX11</accession>
<organism evidence="1 2">
    <name type="scientific">Sphagnum jensenii</name>
    <dbReference type="NCBI Taxonomy" id="128206"/>
    <lineage>
        <taxon>Eukaryota</taxon>
        <taxon>Viridiplantae</taxon>
        <taxon>Streptophyta</taxon>
        <taxon>Embryophyta</taxon>
        <taxon>Bryophyta</taxon>
        <taxon>Sphagnophytina</taxon>
        <taxon>Sphagnopsida</taxon>
        <taxon>Sphagnales</taxon>
        <taxon>Sphagnaceae</taxon>
        <taxon>Sphagnum</taxon>
    </lineage>
</organism>
<sequence length="126" mass="13377">MTTAASSTTTTLTAGSPLLDIVLCSSLSATAEDRGKVDSVTDQVGRWTPCGQTSRPGDTHGCSNSVVKILYEKEGQLPALGSTNNFHDVQPRSTSPWKLEYYNEDRSSKAISGKLTQLVATATTIP</sequence>
<proteinExistence type="predicted"/>
<evidence type="ECO:0000313" key="1">
    <source>
        <dbReference type="EMBL" id="CAK9855042.1"/>
    </source>
</evidence>